<reference evidence="9 10" key="1">
    <citation type="journal article" date="2016" name="Nat. Commun.">
        <title>Thousands of microbial genomes shed light on interconnected biogeochemical processes in an aquifer system.</title>
        <authorList>
            <person name="Anantharaman K."/>
            <person name="Brown C.T."/>
            <person name="Hug L.A."/>
            <person name="Sharon I."/>
            <person name="Castelle C.J."/>
            <person name="Probst A.J."/>
            <person name="Thomas B.C."/>
            <person name="Singh A."/>
            <person name="Wilkins M.J."/>
            <person name="Karaoz U."/>
            <person name="Brodie E.L."/>
            <person name="Williams K.H."/>
            <person name="Hubbard S.S."/>
            <person name="Banfield J.F."/>
        </authorList>
    </citation>
    <scope>NUCLEOTIDE SEQUENCE [LARGE SCALE GENOMIC DNA]</scope>
</reference>
<evidence type="ECO:0000256" key="3">
    <source>
        <dbReference type="ARBA" id="ARBA00022980"/>
    </source>
</evidence>
<dbReference type="GO" id="GO:0019843">
    <property type="term" value="F:rRNA binding"/>
    <property type="evidence" value="ECO:0007669"/>
    <property type="project" value="UniProtKB-UniRule"/>
</dbReference>
<keyword evidence="2 6" id="KW-0820">tRNA-binding</keyword>
<dbReference type="InterPro" id="IPR047873">
    <property type="entry name" value="Ribosomal_uL16"/>
</dbReference>
<dbReference type="PANTHER" id="PTHR12220:SF13">
    <property type="entry name" value="LARGE RIBOSOMAL SUBUNIT PROTEIN UL16M"/>
    <property type="match status" value="1"/>
</dbReference>
<dbReference type="InterPro" id="IPR000114">
    <property type="entry name" value="Ribosomal_uL16_bact-type"/>
</dbReference>
<dbReference type="AlphaFoldDB" id="A0A1F4VBA2"/>
<comment type="similarity">
    <text evidence="1 6 7">Belongs to the universal ribosomal protein uL16 family.</text>
</comment>
<dbReference type="GO" id="GO:0000049">
    <property type="term" value="F:tRNA binding"/>
    <property type="evidence" value="ECO:0007669"/>
    <property type="project" value="UniProtKB-KW"/>
</dbReference>
<dbReference type="GO" id="GO:0006412">
    <property type="term" value="P:translation"/>
    <property type="evidence" value="ECO:0007669"/>
    <property type="project" value="UniProtKB-UniRule"/>
</dbReference>
<dbReference type="HAMAP" id="MF_01342">
    <property type="entry name" value="Ribosomal_uL16"/>
    <property type="match status" value="1"/>
</dbReference>
<dbReference type="Proteomes" id="UP000179005">
    <property type="component" value="Unassembled WGS sequence"/>
</dbReference>
<accession>A0A1F4VBA2</accession>
<dbReference type="PRINTS" id="PR00060">
    <property type="entry name" value="RIBOSOMALL16"/>
</dbReference>
<evidence type="ECO:0000256" key="7">
    <source>
        <dbReference type="RuleBase" id="RU004413"/>
    </source>
</evidence>
<gene>
    <name evidence="6" type="primary">rplP</name>
    <name evidence="9" type="ORF">A2797_00380</name>
</gene>
<evidence type="ECO:0000256" key="2">
    <source>
        <dbReference type="ARBA" id="ARBA00022555"/>
    </source>
</evidence>
<dbReference type="PANTHER" id="PTHR12220">
    <property type="entry name" value="50S/60S RIBOSOMAL PROTEIN L16"/>
    <property type="match status" value="1"/>
</dbReference>
<keyword evidence="6 8" id="KW-0694">RNA-binding</keyword>
<sequence>MLLPKKTKYRKAFRGKMRGLAQKGNKLILGDWGVQALSRGLLSSRQIEAARKSVMHYTERGGKLLIRVFPDKPISKKPAETRMGGGKSAVDHYAAVVRPGRIIFEVAGLPKEMAQEALKLASAKLPLKVRIVKKQ</sequence>
<dbReference type="GO" id="GO:0003735">
    <property type="term" value="F:structural constituent of ribosome"/>
    <property type="evidence" value="ECO:0007669"/>
    <property type="project" value="InterPro"/>
</dbReference>
<evidence type="ECO:0000256" key="6">
    <source>
        <dbReference type="HAMAP-Rule" id="MF_01342"/>
    </source>
</evidence>
<dbReference type="STRING" id="1802619.A2797_00380"/>
<comment type="function">
    <text evidence="6 8">Binds 23S rRNA and is also seen to make contacts with the A and possibly P site tRNAs.</text>
</comment>
<evidence type="ECO:0000256" key="5">
    <source>
        <dbReference type="ARBA" id="ARBA00035198"/>
    </source>
</evidence>
<evidence type="ECO:0000256" key="4">
    <source>
        <dbReference type="ARBA" id="ARBA00023274"/>
    </source>
</evidence>
<keyword evidence="6 8" id="KW-0699">rRNA-binding</keyword>
<organism evidence="9 10">
    <name type="scientific">candidate division WWE3 bacterium RIFCSPHIGHO2_01_FULL_48_15</name>
    <dbReference type="NCBI Taxonomy" id="1802619"/>
    <lineage>
        <taxon>Bacteria</taxon>
        <taxon>Katanobacteria</taxon>
    </lineage>
</organism>
<evidence type="ECO:0000313" key="9">
    <source>
        <dbReference type="EMBL" id="OGC53973.1"/>
    </source>
</evidence>
<dbReference type="CDD" id="cd01433">
    <property type="entry name" value="Ribosomal_L16_L10e"/>
    <property type="match status" value="1"/>
</dbReference>
<dbReference type="NCBIfam" id="TIGR01164">
    <property type="entry name" value="rplP_bact"/>
    <property type="match status" value="1"/>
</dbReference>
<dbReference type="InterPro" id="IPR016180">
    <property type="entry name" value="Ribosomal_uL16_dom"/>
</dbReference>
<dbReference type="GO" id="GO:0022625">
    <property type="term" value="C:cytosolic large ribosomal subunit"/>
    <property type="evidence" value="ECO:0007669"/>
    <property type="project" value="TreeGrafter"/>
</dbReference>
<dbReference type="FunFam" id="3.90.1170.10:FF:000001">
    <property type="entry name" value="50S ribosomal protein L16"/>
    <property type="match status" value="1"/>
</dbReference>
<comment type="subunit">
    <text evidence="6 8">Part of the 50S ribosomal subunit.</text>
</comment>
<evidence type="ECO:0000256" key="8">
    <source>
        <dbReference type="RuleBase" id="RU004414"/>
    </source>
</evidence>
<dbReference type="InterPro" id="IPR036920">
    <property type="entry name" value="Ribosomal_uL16_sf"/>
</dbReference>
<dbReference type="EMBL" id="MEVC01000025">
    <property type="protein sequence ID" value="OGC53973.1"/>
    <property type="molecule type" value="Genomic_DNA"/>
</dbReference>
<keyword evidence="4 6" id="KW-0687">Ribonucleoprotein</keyword>
<keyword evidence="3 6" id="KW-0689">Ribosomal protein</keyword>
<dbReference type="SUPFAM" id="SSF54686">
    <property type="entry name" value="Ribosomal protein L16p/L10e"/>
    <property type="match status" value="1"/>
</dbReference>
<protein>
    <recommendedName>
        <fullName evidence="5 6">Large ribosomal subunit protein uL16</fullName>
    </recommendedName>
</protein>
<evidence type="ECO:0000313" key="10">
    <source>
        <dbReference type="Proteomes" id="UP000179005"/>
    </source>
</evidence>
<dbReference type="Pfam" id="PF00252">
    <property type="entry name" value="Ribosomal_L16"/>
    <property type="match status" value="1"/>
</dbReference>
<proteinExistence type="inferred from homology"/>
<dbReference type="Gene3D" id="3.90.1170.10">
    <property type="entry name" value="Ribosomal protein L10e/L16"/>
    <property type="match status" value="1"/>
</dbReference>
<comment type="caution">
    <text evidence="9">The sequence shown here is derived from an EMBL/GenBank/DDBJ whole genome shotgun (WGS) entry which is preliminary data.</text>
</comment>
<evidence type="ECO:0000256" key="1">
    <source>
        <dbReference type="ARBA" id="ARBA00008931"/>
    </source>
</evidence>
<name>A0A1F4VBA2_UNCKA</name>